<dbReference type="EMBL" id="JACGWM010000007">
    <property type="protein sequence ID" value="KAL0362025.1"/>
    <property type="molecule type" value="Genomic_DNA"/>
</dbReference>
<dbReference type="InterPro" id="IPR012337">
    <property type="entry name" value="RNaseH-like_sf"/>
</dbReference>
<organism evidence="2">
    <name type="scientific">Sesamum calycinum</name>
    <dbReference type="NCBI Taxonomy" id="2727403"/>
    <lineage>
        <taxon>Eukaryota</taxon>
        <taxon>Viridiplantae</taxon>
        <taxon>Streptophyta</taxon>
        <taxon>Embryophyta</taxon>
        <taxon>Tracheophyta</taxon>
        <taxon>Spermatophyta</taxon>
        <taxon>Magnoliopsida</taxon>
        <taxon>eudicotyledons</taxon>
        <taxon>Gunneridae</taxon>
        <taxon>Pentapetalae</taxon>
        <taxon>asterids</taxon>
        <taxon>lamiids</taxon>
        <taxon>Lamiales</taxon>
        <taxon>Pedaliaceae</taxon>
        <taxon>Sesamum</taxon>
    </lineage>
</organism>
<comment type="caution">
    <text evidence="2">The sequence shown here is derived from an EMBL/GenBank/DDBJ whole genome shotgun (WGS) entry which is preliminary data.</text>
</comment>
<proteinExistence type="predicted"/>
<accession>A0AAW2Q368</accession>
<gene>
    <name evidence="2" type="ORF">Scaly_1157700</name>
</gene>
<name>A0AAW2Q368_9LAMI</name>
<reference evidence="2" key="2">
    <citation type="journal article" date="2024" name="Plant">
        <title>Genomic evolution and insights into agronomic trait innovations of Sesamum species.</title>
        <authorList>
            <person name="Miao H."/>
            <person name="Wang L."/>
            <person name="Qu L."/>
            <person name="Liu H."/>
            <person name="Sun Y."/>
            <person name="Le M."/>
            <person name="Wang Q."/>
            <person name="Wei S."/>
            <person name="Zheng Y."/>
            <person name="Lin W."/>
            <person name="Duan Y."/>
            <person name="Cao H."/>
            <person name="Xiong S."/>
            <person name="Wang X."/>
            <person name="Wei L."/>
            <person name="Li C."/>
            <person name="Ma Q."/>
            <person name="Ju M."/>
            <person name="Zhao R."/>
            <person name="Li G."/>
            <person name="Mu C."/>
            <person name="Tian Q."/>
            <person name="Mei H."/>
            <person name="Zhang T."/>
            <person name="Gao T."/>
            <person name="Zhang H."/>
        </authorList>
    </citation>
    <scope>NUCLEOTIDE SEQUENCE</scope>
    <source>
        <strain evidence="2">KEN8</strain>
    </source>
</reference>
<dbReference type="InterPro" id="IPR001584">
    <property type="entry name" value="Integrase_cat-core"/>
</dbReference>
<dbReference type="Gene3D" id="3.30.70.270">
    <property type="match status" value="1"/>
</dbReference>
<dbReference type="GO" id="GO:0003676">
    <property type="term" value="F:nucleic acid binding"/>
    <property type="evidence" value="ECO:0007669"/>
    <property type="project" value="InterPro"/>
</dbReference>
<dbReference type="PROSITE" id="PS50994">
    <property type="entry name" value="INTEGRASE"/>
    <property type="match status" value="1"/>
</dbReference>
<feature type="domain" description="Integrase catalytic" evidence="1">
    <location>
        <begin position="163"/>
        <end position="312"/>
    </location>
</feature>
<protein>
    <recommendedName>
        <fullName evidence="1">Integrase catalytic domain-containing protein</fullName>
    </recommendedName>
</protein>
<sequence length="312" mass="35363">MWQSLKAKAQTVIFTQVQYDDEDDKESVASSNYINNGAEEDIVQIYHITLIEDGEVEEEDAEDAPAELEEEPQNIHELRSLQGKPAYLWRLISNLASRCQPFSCLMKKDVPFQWDEACDKAFKSIKSYLMKPPVLVAPVPERPLILYVAAEERLMGWLGDVELEHLPRKDNKQADALAKLASTLSMTDKEARILVYVVGPLTKSSGGHLCILAATNYFSKWAEAVPLKEVKKENITDFIRTHIIYCYGVPRHIIADNGKHFCNSLIDKLCQKFGFKQRNFSIYYAAANGLAEAFNKTLCNLLKKVVAKSKRD</sequence>
<dbReference type="InterPro" id="IPR036397">
    <property type="entry name" value="RNaseH_sf"/>
</dbReference>
<dbReference type="PANTHER" id="PTHR37984:SF5">
    <property type="entry name" value="PROTEIN NYNRIN-LIKE"/>
    <property type="match status" value="1"/>
</dbReference>
<dbReference type="PANTHER" id="PTHR37984">
    <property type="entry name" value="PROTEIN CBG26694"/>
    <property type="match status" value="1"/>
</dbReference>
<dbReference type="InterPro" id="IPR043128">
    <property type="entry name" value="Rev_trsase/Diguanyl_cyclase"/>
</dbReference>
<dbReference type="GO" id="GO:0015074">
    <property type="term" value="P:DNA integration"/>
    <property type="evidence" value="ECO:0007669"/>
    <property type="project" value="InterPro"/>
</dbReference>
<dbReference type="SUPFAM" id="SSF56672">
    <property type="entry name" value="DNA/RNA polymerases"/>
    <property type="match status" value="1"/>
</dbReference>
<dbReference type="AlphaFoldDB" id="A0AAW2Q368"/>
<dbReference type="InterPro" id="IPR043502">
    <property type="entry name" value="DNA/RNA_pol_sf"/>
</dbReference>
<dbReference type="Gene3D" id="3.30.420.10">
    <property type="entry name" value="Ribonuclease H-like superfamily/Ribonuclease H"/>
    <property type="match status" value="1"/>
</dbReference>
<evidence type="ECO:0000313" key="2">
    <source>
        <dbReference type="EMBL" id="KAL0362025.1"/>
    </source>
</evidence>
<evidence type="ECO:0000259" key="1">
    <source>
        <dbReference type="PROSITE" id="PS50994"/>
    </source>
</evidence>
<dbReference type="SUPFAM" id="SSF53098">
    <property type="entry name" value="Ribonuclease H-like"/>
    <property type="match status" value="1"/>
</dbReference>
<reference evidence="2" key="1">
    <citation type="submission" date="2020-06" db="EMBL/GenBank/DDBJ databases">
        <authorList>
            <person name="Li T."/>
            <person name="Hu X."/>
            <person name="Zhang T."/>
            <person name="Song X."/>
            <person name="Zhang H."/>
            <person name="Dai N."/>
            <person name="Sheng W."/>
            <person name="Hou X."/>
            <person name="Wei L."/>
        </authorList>
    </citation>
    <scope>NUCLEOTIDE SEQUENCE</scope>
    <source>
        <strain evidence="2">KEN8</strain>
        <tissue evidence="2">Leaf</tissue>
    </source>
</reference>
<dbReference type="InterPro" id="IPR050951">
    <property type="entry name" value="Retrovirus_Pol_polyprotein"/>
</dbReference>